<evidence type="ECO:0000256" key="2">
    <source>
        <dbReference type="ARBA" id="ARBA00012438"/>
    </source>
</evidence>
<dbReference type="CDD" id="cd00082">
    <property type="entry name" value="HisKA"/>
    <property type="match status" value="1"/>
</dbReference>
<dbReference type="Pfam" id="PF00512">
    <property type="entry name" value="HisKA"/>
    <property type="match status" value="1"/>
</dbReference>
<dbReference type="Gene3D" id="3.30.565.10">
    <property type="entry name" value="Histidine kinase-like ATPase, C-terminal domain"/>
    <property type="match status" value="1"/>
</dbReference>
<dbReference type="PRINTS" id="PR00344">
    <property type="entry name" value="BCTRLSENSOR"/>
</dbReference>
<dbReference type="Proteomes" id="UP000177528">
    <property type="component" value="Unassembled WGS sequence"/>
</dbReference>
<dbReference type="SUPFAM" id="SSF47384">
    <property type="entry name" value="Homodimeric domain of signal transducing histidine kinase"/>
    <property type="match status" value="1"/>
</dbReference>
<evidence type="ECO:0000256" key="5">
    <source>
        <dbReference type="ARBA" id="ARBA00022777"/>
    </source>
</evidence>
<dbReference type="InterPro" id="IPR003594">
    <property type="entry name" value="HATPase_dom"/>
</dbReference>
<dbReference type="EMBL" id="MHHR01000013">
    <property type="protein sequence ID" value="OGY34484.1"/>
    <property type="molecule type" value="Genomic_DNA"/>
</dbReference>
<reference evidence="8 9" key="1">
    <citation type="journal article" date="2016" name="Nat. Commun.">
        <title>Thousands of microbial genomes shed light on interconnected biogeochemical processes in an aquifer system.</title>
        <authorList>
            <person name="Anantharaman K."/>
            <person name="Brown C.T."/>
            <person name="Hug L.A."/>
            <person name="Sharon I."/>
            <person name="Castelle C.J."/>
            <person name="Probst A.J."/>
            <person name="Thomas B.C."/>
            <person name="Singh A."/>
            <person name="Wilkins M.J."/>
            <person name="Karaoz U."/>
            <person name="Brodie E.L."/>
            <person name="Williams K.H."/>
            <person name="Hubbard S.S."/>
            <person name="Banfield J.F."/>
        </authorList>
    </citation>
    <scope>NUCLEOTIDE SEQUENCE [LARGE SCALE GENOMIC DNA]</scope>
</reference>
<evidence type="ECO:0000256" key="1">
    <source>
        <dbReference type="ARBA" id="ARBA00000085"/>
    </source>
</evidence>
<organism evidence="8 9">
    <name type="scientific">Candidatus Andersenbacteria bacterium RIFCSPHIGHO2_12_FULL_45_11</name>
    <dbReference type="NCBI Taxonomy" id="1797281"/>
    <lineage>
        <taxon>Bacteria</taxon>
        <taxon>Candidatus Anderseniibacteriota</taxon>
    </lineage>
</organism>
<gene>
    <name evidence="8" type="ORF">A3D99_03245</name>
</gene>
<dbReference type="SMART" id="SM00387">
    <property type="entry name" value="HATPase_c"/>
    <property type="match status" value="1"/>
</dbReference>
<evidence type="ECO:0000313" key="9">
    <source>
        <dbReference type="Proteomes" id="UP000177528"/>
    </source>
</evidence>
<comment type="catalytic activity">
    <reaction evidence="1">
        <text>ATP + protein L-histidine = ADP + protein N-phospho-L-histidine.</text>
        <dbReference type="EC" id="2.7.13.3"/>
    </reaction>
</comment>
<dbReference type="InterPro" id="IPR029016">
    <property type="entry name" value="GAF-like_dom_sf"/>
</dbReference>
<feature type="domain" description="Histidine kinase" evidence="7">
    <location>
        <begin position="267"/>
        <end position="487"/>
    </location>
</feature>
<dbReference type="SUPFAM" id="SSF55781">
    <property type="entry name" value="GAF domain-like"/>
    <property type="match status" value="1"/>
</dbReference>
<dbReference type="PANTHER" id="PTHR43711:SF1">
    <property type="entry name" value="HISTIDINE KINASE 1"/>
    <property type="match status" value="1"/>
</dbReference>
<dbReference type="InterPro" id="IPR004358">
    <property type="entry name" value="Sig_transdc_His_kin-like_C"/>
</dbReference>
<comment type="caution">
    <text evidence="8">The sequence shown here is derived from an EMBL/GenBank/DDBJ whole genome shotgun (WGS) entry which is preliminary data.</text>
</comment>
<keyword evidence="5" id="KW-0418">Kinase</keyword>
<dbReference type="InterPro" id="IPR005467">
    <property type="entry name" value="His_kinase_dom"/>
</dbReference>
<accession>A0A1G1X3E8</accession>
<evidence type="ECO:0000256" key="3">
    <source>
        <dbReference type="ARBA" id="ARBA00022553"/>
    </source>
</evidence>
<dbReference type="FunFam" id="3.30.565.10:FF:000006">
    <property type="entry name" value="Sensor histidine kinase WalK"/>
    <property type="match status" value="1"/>
</dbReference>
<dbReference type="Gene3D" id="3.30.450.40">
    <property type="match status" value="1"/>
</dbReference>
<dbReference type="Gene3D" id="1.10.287.130">
    <property type="match status" value="1"/>
</dbReference>
<dbReference type="PROSITE" id="PS50109">
    <property type="entry name" value="HIS_KIN"/>
    <property type="match status" value="1"/>
</dbReference>
<dbReference type="GO" id="GO:0000155">
    <property type="term" value="F:phosphorelay sensor kinase activity"/>
    <property type="evidence" value="ECO:0007669"/>
    <property type="project" value="InterPro"/>
</dbReference>
<evidence type="ECO:0000259" key="7">
    <source>
        <dbReference type="PROSITE" id="PS50109"/>
    </source>
</evidence>
<evidence type="ECO:0000256" key="4">
    <source>
        <dbReference type="ARBA" id="ARBA00022679"/>
    </source>
</evidence>
<protein>
    <recommendedName>
        <fullName evidence="2">histidine kinase</fullName>
        <ecNumber evidence="2">2.7.13.3</ecNumber>
    </recommendedName>
</protein>
<keyword evidence="3" id="KW-0597">Phosphoprotein</keyword>
<keyword evidence="4" id="KW-0808">Transferase</keyword>
<proteinExistence type="predicted"/>
<dbReference type="SUPFAM" id="SSF55874">
    <property type="entry name" value="ATPase domain of HSP90 chaperone/DNA topoisomerase II/histidine kinase"/>
    <property type="match status" value="1"/>
</dbReference>
<sequence>MAAAVRPMFFKKNVNAPKKRRKRRTIAQHVRVIKDAPSKLRERVTQELYKRNAELAVRNKTLALLRKLDEISLSSDKIDEMAQQIVDAIASELGYEVAAISLVDIEKNRRHCVAVGSSNPDLARTLKGVCPLLPDIILDETPDAKRAVETGIQTYSDDLSGVFAKGLVEAIQKVETQMAIPLSSHSMMLPLRFGNQTLGLLSLSTSRSFKDSSQYEHESLSGIVGLVSLALYKAKIYDDLQTTSAELVAANHKLTDLDKAKSEFLSIASHQLRTPLTALRGYISMLVEGDYGPLREEQKPILDILNKSAVRLIDLINNLLDISRIESGRFELNLESLDVVQIAKELVGDLLPNAINKQLQLQFHDPVGEVPHAVVDSQRIRQVMLNFIDNSIKYTPAGRVDVFVRREGDELVFCVQDTGKGITKEELELLFNKFSRVGGASRFHTEGTGLGLYVAKQIVKEHHGEVEVSSEGRDKGSTFGMRLPIEGSAKSLKVGEKASVVIKAAEAQGNGGDK</sequence>
<dbReference type="AlphaFoldDB" id="A0A1G1X3E8"/>
<keyword evidence="6" id="KW-0902">Two-component regulatory system</keyword>
<dbReference type="InterPro" id="IPR003661">
    <property type="entry name" value="HisK_dim/P_dom"/>
</dbReference>
<name>A0A1G1X3E8_9BACT</name>
<evidence type="ECO:0000313" key="8">
    <source>
        <dbReference type="EMBL" id="OGY34484.1"/>
    </source>
</evidence>
<dbReference type="InterPro" id="IPR036890">
    <property type="entry name" value="HATPase_C_sf"/>
</dbReference>
<dbReference type="PANTHER" id="PTHR43711">
    <property type="entry name" value="TWO-COMPONENT HISTIDINE KINASE"/>
    <property type="match status" value="1"/>
</dbReference>
<dbReference type="Pfam" id="PF02518">
    <property type="entry name" value="HATPase_c"/>
    <property type="match status" value="1"/>
</dbReference>
<dbReference type="SMART" id="SM00388">
    <property type="entry name" value="HisKA"/>
    <property type="match status" value="1"/>
</dbReference>
<dbReference type="InterPro" id="IPR050736">
    <property type="entry name" value="Sensor_HK_Regulatory"/>
</dbReference>
<evidence type="ECO:0000256" key="6">
    <source>
        <dbReference type="ARBA" id="ARBA00023012"/>
    </source>
</evidence>
<dbReference type="EC" id="2.7.13.3" evidence="2"/>
<dbReference type="InterPro" id="IPR036097">
    <property type="entry name" value="HisK_dim/P_sf"/>
</dbReference>